<evidence type="ECO:0000256" key="3">
    <source>
        <dbReference type="ARBA" id="ARBA00022692"/>
    </source>
</evidence>
<feature type="transmembrane region" description="Helical" evidence="6">
    <location>
        <begin position="260"/>
        <end position="278"/>
    </location>
</feature>
<dbReference type="Pfam" id="PF00892">
    <property type="entry name" value="EamA"/>
    <property type="match status" value="2"/>
</dbReference>
<reference evidence="8 9" key="1">
    <citation type="submission" date="2017-02" db="EMBL/GenBank/DDBJ databases">
        <title>Ketogulonicigenium robustum SPU B003 Genome sequencing and assembly.</title>
        <authorList>
            <person name="Li Y."/>
            <person name="Liu L."/>
            <person name="Wang C."/>
            <person name="Zhang M."/>
            <person name="Zhang T."/>
            <person name="Zhang Y."/>
        </authorList>
    </citation>
    <scope>NUCLEOTIDE SEQUENCE [LARGE SCALE GENOMIC DNA]</scope>
    <source>
        <strain evidence="8 9">SPU_B003</strain>
    </source>
</reference>
<comment type="subcellular location">
    <subcellularLocation>
        <location evidence="1">Membrane</location>
        <topology evidence="1">Multi-pass membrane protein</topology>
    </subcellularLocation>
</comment>
<feature type="domain" description="EamA" evidence="7">
    <location>
        <begin position="148"/>
        <end position="276"/>
    </location>
</feature>
<dbReference type="SUPFAM" id="SSF103481">
    <property type="entry name" value="Multidrug resistance efflux transporter EmrE"/>
    <property type="match status" value="2"/>
</dbReference>
<feature type="transmembrane region" description="Helical" evidence="6">
    <location>
        <begin position="147"/>
        <end position="166"/>
    </location>
</feature>
<sequence>MGSNAKGAVFALIAFAIFSLHDVIVKTMGGVYPTFQLIFFSVMFSFPLALLMLVQDPRPGTLKPVHPGWVALRTGAALVSGVSVFYAFKALPLTQVYAIIFATPLLITILSIPFLGERVRLRRWLAVCAGLVGVIVVVRPGTAELGLGHAAALVGACAGALSAIALRKVGGKERPVVLLLYPLFGNFLVMGAALPFVYQPMLIEHLGLFAAMALLSLLGGLFSIQAYKSGEAVVVAPMQYSQIIWASIFGHFIFREDMDLWTTVGTAIIIGSGIYIVVREGRSDASDNHPVLRTKMRADTGTLLRPSVARQSVNLTKNTE</sequence>
<evidence type="ECO:0000256" key="5">
    <source>
        <dbReference type="ARBA" id="ARBA00023136"/>
    </source>
</evidence>
<dbReference type="AlphaFoldDB" id="A0A1W6NX85"/>
<dbReference type="InterPro" id="IPR037185">
    <property type="entry name" value="EmrE-like"/>
</dbReference>
<protein>
    <recommendedName>
        <fullName evidence="7">EamA domain-containing protein</fullName>
    </recommendedName>
</protein>
<evidence type="ECO:0000256" key="4">
    <source>
        <dbReference type="ARBA" id="ARBA00022989"/>
    </source>
</evidence>
<keyword evidence="3 6" id="KW-0812">Transmembrane</keyword>
<evidence type="ECO:0000256" key="1">
    <source>
        <dbReference type="ARBA" id="ARBA00004141"/>
    </source>
</evidence>
<feature type="transmembrane region" description="Helical" evidence="6">
    <location>
        <begin position="178"/>
        <end position="197"/>
    </location>
</feature>
<feature type="transmembrane region" description="Helical" evidence="6">
    <location>
        <begin position="124"/>
        <end position="141"/>
    </location>
</feature>
<dbReference type="InterPro" id="IPR000620">
    <property type="entry name" value="EamA_dom"/>
</dbReference>
<dbReference type="PANTHER" id="PTHR22911:SF6">
    <property type="entry name" value="SOLUTE CARRIER FAMILY 35 MEMBER G1"/>
    <property type="match status" value="1"/>
</dbReference>
<evidence type="ECO:0000313" key="9">
    <source>
        <dbReference type="Proteomes" id="UP000242447"/>
    </source>
</evidence>
<dbReference type="Gene3D" id="1.10.3730.20">
    <property type="match status" value="1"/>
</dbReference>
<keyword evidence="9" id="KW-1185">Reference proteome</keyword>
<dbReference type="KEGG" id="kro:BVG79_00445"/>
<feature type="transmembrane region" description="Helical" evidence="6">
    <location>
        <begin position="94"/>
        <end position="112"/>
    </location>
</feature>
<comment type="similarity">
    <text evidence="2">Belongs to the drug/metabolite transporter (DMT) superfamily. 10 TMS drug/metabolite exporter (DME) (TC 2.A.7.3) family.</text>
</comment>
<name>A0A1W6NX85_9RHOB</name>
<evidence type="ECO:0000256" key="2">
    <source>
        <dbReference type="ARBA" id="ARBA00009853"/>
    </source>
</evidence>
<dbReference type="OrthoDB" id="7818056at2"/>
<feature type="transmembrane region" description="Helical" evidence="6">
    <location>
        <begin position="203"/>
        <end position="222"/>
    </location>
</feature>
<dbReference type="Proteomes" id="UP000242447">
    <property type="component" value="Chromosome"/>
</dbReference>
<dbReference type="RefSeq" id="WP_085785457.1">
    <property type="nucleotide sequence ID" value="NZ_CP019937.1"/>
</dbReference>
<gene>
    <name evidence="8" type="ORF">BVG79_00445</name>
</gene>
<keyword evidence="5 6" id="KW-0472">Membrane</keyword>
<keyword evidence="4 6" id="KW-1133">Transmembrane helix</keyword>
<feature type="transmembrane region" description="Helical" evidence="6">
    <location>
        <begin position="234"/>
        <end position="254"/>
    </location>
</feature>
<organism evidence="8 9">
    <name type="scientific">Ketogulonicigenium robustum</name>
    <dbReference type="NCBI Taxonomy" id="92947"/>
    <lineage>
        <taxon>Bacteria</taxon>
        <taxon>Pseudomonadati</taxon>
        <taxon>Pseudomonadota</taxon>
        <taxon>Alphaproteobacteria</taxon>
        <taxon>Rhodobacterales</taxon>
        <taxon>Roseobacteraceae</taxon>
        <taxon>Ketogulonicigenium</taxon>
    </lineage>
</organism>
<dbReference type="PANTHER" id="PTHR22911">
    <property type="entry name" value="ACYL-MALONYL CONDENSING ENZYME-RELATED"/>
    <property type="match status" value="1"/>
</dbReference>
<dbReference type="GO" id="GO:0016020">
    <property type="term" value="C:membrane"/>
    <property type="evidence" value="ECO:0007669"/>
    <property type="project" value="UniProtKB-SubCell"/>
</dbReference>
<evidence type="ECO:0000256" key="6">
    <source>
        <dbReference type="SAM" id="Phobius"/>
    </source>
</evidence>
<feature type="transmembrane region" description="Helical" evidence="6">
    <location>
        <begin position="32"/>
        <end position="54"/>
    </location>
</feature>
<evidence type="ECO:0000259" key="7">
    <source>
        <dbReference type="Pfam" id="PF00892"/>
    </source>
</evidence>
<feature type="transmembrane region" description="Helical" evidence="6">
    <location>
        <begin position="66"/>
        <end position="88"/>
    </location>
</feature>
<feature type="domain" description="EamA" evidence="7">
    <location>
        <begin position="6"/>
        <end position="138"/>
    </location>
</feature>
<evidence type="ECO:0000313" key="8">
    <source>
        <dbReference type="EMBL" id="ARO13799.1"/>
    </source>
</evidence>
<dbReference type="STRING" id="92947.BVG79_00445"/>
<dbReference type="EMBL" id="CP019937">
    <property type="protein sequence ID" value="ARO13799.1"/>
    <property type="molecule type" value="Genomic_DNA"/>
</dbReference>
<proteinExistence type="inferred from homology"/>
<accession>A0A1W6NX85</accession>